<proteinExistence type="predicted"/>
<dbReference type="AlphaFoldDB" id="H5X8E9"/>
<reference evidence="1 2" key="1">
    <citation type="journal article" date="2012" name="Stand. Genomic Sci.">
        <title>Genome sequence of the ocean sediment bacterium Saccharomonospora marina type strain (XMU15(T)).</title>
        <authorList>
            <person name="Klenk H.P."/>
            <person name="Lu M."/>
            <person name="Lucas S."/>
            <person name="Lapidus A."/>
            <person name="Copeland A."/>
            <person name="Pitluck S."/>
            <person name="Goodwin L.A."/>
            <person name="Han C."/>
            <person name="Tapia R."/>
            <person name="Brambilla E.M."/>
            <person name="Potter G."/>
            <person name="Land M."/>
            <person name="Ivanova N."/>
            <person name="Rohde M."/>
            <person name="Goker M."/>
            <person name="Detter J.C."/>
            <person name="Li W.J."/>
            <person name="Kyrpides N.C."/>
            <person name="Woyke T."/>
        </authorList>
    </citation>
    <scope>NUCLEOTIDE SEQUENCE [LARGE SCALE GENOMIC DNA]</scope>
    <source>
        <strain evidence="1 2">XMU15</strain>
    </source>
</reference>
<organism evidence="1 2">
    <name type="scientific">Saccharomonospora marina XMU15</name>
    <dbReference type="NCBI Taxonomy" id="882083"/>
    <lineage>
        <taxon>Bacteria</taxon>
        <taxon>Bacillati</taxon>
        <taxon>Actinomycetota</taxon>
        <taxon>Actinomycetes</taxon>
        <taxon>Pseudonocardiales</taxon>
        <taxon>Pseudonocardiaceae</taxon>
        <taxon>Saccharomonospora</taxon>
    </lineage>
</organism>
<dbReference type="HOGENOM" id="CLU_3157499_0_0_11"/>
<evidence type="ECO:0000313" key="1">
    <source>
        <dbReference type="EMBL" id="EHR50245.1"/>
    </source>
</evidence>
<dbReference type="RefSeq" id="WP_009153630.1">
    <property type="nucleotide sequence ID" value="NZ_CM001439.1"/>
</dbReference>
<dbReference type="EMBL" id="CM001439">
    <property type="protein sequence ID" value="EHR50245.1"/>
    <property type="molecule type" value="Genomic_DNA"/>
</dbReference>
<protein>
    <submittedName>
        <fullName evidence="1">Uncharacterized protein</fullName>
    </submittedName>
</protein>
<evidence type="ECO:0000313" key="2">
    <source>
        <dbReference type="Proteomes" id="UP000004926"/>
    </source>
</evidence>
<accession>H5X8E9</accession>
<gene>
    <name evidence="1" type="ORF">SacmaDRAFT_1988</name>
</gene>
<dbReference type="Proteomes" id="UP000004926">
    <property type="component" value="Chromosome"/>
</dbReference>
<sequence>MANTLATRPRLSHRQWHDIEDVLAQMCERTHGQLEDLHGGGCARRESR</sequence>
<name>H5X8E9_9PSEU</name>
<dbReference type="STRING" id="882083.SacmaDRAFT_1988"/>
<keyword evidence="2" id="KW-1185">Reference proteome</keyword>